<sequence>MSTPSQTVGPFLHIGLPWPDGVFVVPQGTPGAIWIRGVLLDGCGEPVNDGLVETWQADPSGHFDHPDDPRGAVTGFRGFGRCPTTVDGRYEVLTLLPGVLPGAAPHVNVSVFARGLLHRVVTRIYFPEFDNSSDPVFVSVVQDRRSTLVAQSTEDGYRFDIRLQGEGETVFFDV</sequence>
<dbReference type="NCBIfam" id="TIGR02423">
    <property type="entry name" value="protocat_alph"/>
    <property type="match status" value="1"/>
</dbReference>
<dbReference type="eggNOG" id="COG3485">
    <property type="taxonomic scope" value="Bacteria"/>
</dbReference>
<dbReference type="GO" id="GO:0008199">
    <property type="term" value="F:ferric iron binding"/>
    <property type="evidence" value="ECO:0007669"/>
    <property type="project" value="InterPro"/>
</dbReference>
<keyword evidence="3" id="KW-0560">Oxidoreductase</keyword>
<dbReference type="Proteomes" id="UP000183376">
    <property type="component" value="Chromosome I"/>
</dbReference>
<reference evidence="5 6" key="1">
    <citation type="submission" date="2016-10" db="EMBL/GenBank/DDBJ databases">
        <authorList>
            <person name="de Groot N.N."/>
        </authorList>
    </citation>
    <scope>NUCLEOTIDE SEQUENCE [LARGE SCALE GENOMIC DNA]</scope>
    <source>
        <strain evidence="5 6">DSM 44149</strain>
    </source>
</reference>
<dbReference type="InterPro" id="IPR012786">
    <property type="entry name" value="Protocat_dOase_a"/>
</dbReference>
<dbReference type="InterPro" id="IPR015889">
    <property type="entry name" value="Intradiol_dOase_core"/>
</dbReference>
<accession>A0A1H0DCK9</accession>
<keyword evidence="2 5" id="KW-0223">Dioxygenase</keyword>
<dbReference type="EMBL" id="LT629701">
    <property type="protein sequence ID" value="SDN67873.1"/>
    <property type="molecule type" value="Genomic_DNA"/>
</dbReference>
<gene>
    <name evidence="5" type="ORF">SAMN04489726_7721</name>
</gene>
<dbReference type="Gene3D" id="2.60.130.10">
    <property type="entry name" value="Aromatic compound dioxygenase"/>
    <property type="match status" value="1"/>
</dbReference>
<proteinExistence type="inferred from homology"/>
<dbReference type="PANTHER" id="PTHR33711:SF9">
    <property type="entry name" value="PROTOCATECHUATE 3,4-DIOXYGENASE ALPHA CHAIN"/>
    <property type="match status" value="1"/>
</dbReference>
<evidence type="ECO:0000256" key="2">
    <source>
        <dbReference type="ARBA" id="ARBA00022964"/>
    </source>
</evidence>
<evidence type="ECO:0000313" key="6">
    <source>
        <dbReference type="Proteomes" id="UP000183376"/>
    </source>
</evidence>
<dbReference type="SUPFAM" id="SSF49482">
    <property type="entry name" value="Aromatic compound dioxygenase"/>
    <property type="match status" value="1"/>
</dbReference>
<dbReference type="InterPro" id="IPR000627">
    <property type="entry name" value="Intradiol_dOase_C"/>
</dbReference>
<dbReference type="STRING" id="211114.SAMN04489726_7721"/>
<evidence type="ECO:0000256" key="3">
    <source>
        <dbReference type="ARBA" id="ARBA00023002"/>
    </source>
</evidence>
<feature type="domain" description="Intradiol ring-cleavage dioxygenases" evidence="4">
    <location>
        <begin position="32"/>
        <end position="165"/>
    </location>
</feature>
<dbReference type="InterPro" id="IPR050770">
    <property type="entry name" value="Intradiol_RC_Dioxygenase"/>
</dbReference>
<dbReference type="GO" id="GO:0018578">
    <property type="term" value="F:protocatechuate 3,4-dioxygenase activity"/>
    <property type="evidence" value="ECO:0007669"/>
    <property type="project" value="InterPro"/>
</dbReference>
<protein>
    <submittedName>
        <fullName evidence="5">Protocatechuate 3,4-dioxygenase alpha subunit</fullName>
    </submittedName>
</protein>
<dbReference type="AlphaFoldDB" id="A0A1H0DCK9"/>
<dbReference type="Pfam" id="PF00775">
    <property type="entry name" value="Dioxygenase_C"/>
    <property type="match status" value="1"/>
</dbReference>
<name>A0A1H0DCK9_ALLAB</name>
<comment type="similarity">
    <text evidence="1">Belongs to the intradiol ring-cleavage dioxygenase family.</text>
</comment>
<evidence type="ECO:0000256" key="1">
    <source>
        <dbReference type="ARBA" id="ARBA00007825"/>
    </source>
</evidence>
<evidence type="ECO:0000259" key="4">
    <source>
        <dbReference type="Pfam" id="PF00775"/>
    </source>
</evidence>
<evidence type="ECO:0000313" key="5">
    <source>
        <dbReference type="EMBL" id="SDN67873.1"/>
    </source>
</evidence>
<dbReference type="OrthoDB" id="4417174at2"/>
<keyword evidence="6" id="KW-1185">Reference proteome</keyword>
<organism evidence="5 6">
    <name type="scientific">Allokutzneria albata</name>
    <name type="common">Kibdelosporangium albatum</name>
    <dbReference type="NCBI Taxonomy" id="211114"/>
    <lineage>
        <taxon>Bacteria</taxon>
        <taxon>Bacillati</taxon>
        <taxon>Actinomycetota</taxon>
        <taxon>Actinomycetes</taxon>
        <taxon>Pseudonocardiales</taxon>
        <taxon>Pseudonocardiaceae</taxon>
        <taxon>Allokutzneria</taxon>
    </lineage>
</organism>
<dbReference type="PANTHER" id="PTHR33711">
    <property type="entry name" value="DIOXYGENASE, PUTATIVE (AFU_ORTHOLOGUE AFUA_2G02910)-RELATED"/>
    <property type="match status" value="1"/>
</dbReference>
<dbReference type="RefSeq" id="WP_030428330.1">
    <property type="nucleotide sequence ID" value="NZ_JOEF01000004.1"/>
</dbReference>